<name>A0A8H7CWB7_9AGAR</name>
<evidence type="ECO:0000256" key="1">
    <source>
        <dbReference type="ARBA" id="ARBA00001974"/>
    </source>
</evidence>
<evidence type="ECO:0000256" key="4">
    <source>
        <dbReference type="ARBA" id="ARBA00022827"/>
    </source>
</evidence>
<dbReference type="Pfam" id="PF00743">
    <property type="entry name" value="FMO-like"/>
    <property type="match status" value="1"/>
</dbReference>
<keyword evidence="5" id="KW-0521">NADP</keyword>
<evidence type="ECO:0000256" key="6">
    <source>
        <dbReference type="ARBA" id="ARBA00023002"/>
    </source>
</evidence>
<keyword evidence="3" id="KW-0285">Flavoprotein</keyword>
<accession>A0A8H7CWB7</accession>
<keyword evidence="4" id="KW-0274">FAD</keyword>
<evidence type="ECO:0000256" key="2">
    <source>
        <dbReference type="ARBA" id="ARBA00009183"/>
    </source>
</evidence>
<dbReference type="OrthoDB" id="74360at2759"/>
<dbReference type="InterPro" id="IPR020946">
    <property type="entry name" value="Flavin_mOase-like"/>
</dbReference>
<proteinExistence type="inferred from homology"/>
<dbReference type="GO" id="GO:0004499">
    <property type="term" value="F:N,N-dimethylaniline monooxygenase activity"/>
    <property type="evidence" value="ECO:0007669"/>
    <property type="project" value="InterPro"/>
</dbReference>
<keyword evidence="8" id="KW-1185">Reference proteome</keyword>
<evidence type="ECO:0000256" key="3">
    <source>
        <dbReference type="ARBA" id="ARBA00022630"/>
    </source>
</evidence>
<dbReference type="GO" id="GO:0050661">
    <property type="term" value="F:NADP binding"/>
    <property type="evidence" value="ECO:0007669"/>
    <property type="project" value="InterPro"/>
</dbReference>
<reference evidence="7" key="1">
    <citation type="submission" date="2020-05" db="EMBL/GenBank/DDBJ databases">
        <title>Mycena genomes resolve the evolution of fungal bioluminescence.</title>
        <authorList>
            <person name="Tsai I.J."/>
        </authorList>
    </citation>
    <scope>NUCLEOTIDE SEQUENCE</scope>
    <source>
        <strain evidence="7">160909Yilan</strain>
    </source>
</reference>
<dbReference type="InterPro" id="IPR050982">
    <property type="entry name" value="Auxin_biosynth/cation_transpt"/>
</dbReference>
<organism evidence="7 8">
    <name type="scientific">Mycena sanguinolenta</name>
    <dbReference type="NCBI Taxonomy" id="230812"/>
    <lineage>
        <taxon>Eukaryota</taxon>
        <taxon>Fungi</taxon>
        <taxon>Dikarya</taxon>
        <taxon>Basidiomycota</taxon>
        <taxon>Agaricomycotina</taxon>
        <taxon>Agaricomycetes</taxon>
        <taxon>Agaricomycetidae</taxon>
        <taxon>Agaricales</taxon>
        <taxon>Marasmiineae</taxon>
        <taxon>Mycenaceae</taxon>
        <taxon>Mycena</taxon>
    </lineage>
</organism>
<protein>
    <submittedName>
        <fullName evidence="7">Flavin-binding monooxygenase</fullName>
    </submittedName>
</protein>
<dbReference type="Proteomes" id="UP000623467">
    <property type="component" value="Unassembled WGS sequence"/>
</dbReference>
<evidence type="ECO:0000313" key="8">
    <source>
        <dbReference type="Proteomes" id="UP000623467"/>
    </source>
</evidence>
<dbReference type="SUPFAM" id="SSF51905">
    <property type="entry name" value="FAD/NAD(P)-binding domain"/>
    <property type="match status" value="2"/>
</dbReference>
<keyword evidence="6" id="KW-0560">Oxidoreductase</keyword>
<comment type="similarity">
    <text evidence="2">Belongs to the FMO family.</text>
</comment>
<gene>
    <name evidence="7" type="ORF">MSAN_01619300</name>
</gene>
<dbReference type="EMBL" id="JACAZH010000014">
    <property type="protein sequence ID" value="KAF7350592.1"/>
    <property type="molecule type" value="Genomic_DNA"/>
</dbReference>
<dbReference type="FunFam" id="3.50.50.60:FF:000023">
    <property type="entry name" value="Dimethylaniline monooxygenase [N-oxide-forming]"/>
    <property type="match status" value="1"/>
</dbReference>
<dbReference type="GO" id="GO:0050660">
    <property type="term" value="F:flavin adenine dinucleotide binding"/>
    <property type="evidence" value="ECO:0007669"/>
    <property type="project" value="InterPro"/>
</dbReference>
<evidence type="ECO:0000313" key="7">
    <source>
        <dbReference type="EMBL" id="KAF7350592.1"/>
    </source>
</evidence>
<dbReference type="Gene3D" id="3.50.50.60">
    <property type="entry name" value="FAD/NAD(P)-binding domain"/>
    <property type="match status" value="1"/>
</dbReference>
<dbReference type="AlphaFoldDB" id="A0A8H7CWB7"/>
<dbReference type="PANTHER" id="PTHR43539:SF68">
    <property type="entry name" value="FLAVIN-BINDING MONOOXYGENASE-LIKE PROTEIN (AFU_ORTHOLOGUE AFUA_4G09220)"/>
    <property type="match status" value="1"/>
</dbReference>
<dbReference type="PANTHER" id="PTHR43539">
    <property type="entry name" value="FLAVIN-BINDING MONOOXYGENASE-LIKE PROTEIN (AFU_ORTHOLOGUE AFUA_4G09220)"/>
    <property type="match status" value="1"/>
</dbReference>
<keyword evidence="7" id="KW-0503">Monooxygenase</keyword>
<comment type="cofactor">
    <cofactor evidence="1">
        <name>FAD</name>
        <dbReference type="ChEBI" id="CHEBI:57692"/>
    </cofactor>
</comment>
<comment type="caution">
    <text evidence="7">The sequence shown here is derived from an EMBL/GenBank/DDBJ whole genome shotgun (WGS) entry which is preliminary data.</text>
</comment>
<evidence type="ECO:0000256" key="5">
    <source>
        <dbReference type="ARBA" id="ARBA00022857"/>
    </source>
</evidence>
<dbReference type="InterPro" id="IPR036188">
    <property type="entry name" value="FAD/NAD-bd_sf"/>
</dbReference>
<sequence length="594" mass="65705">MSEYIGGFLTTVPTTMALDAPRIASSWLKTFGEFLEGGDISGATSCFVPHGFLRDILVFTWNNRTLAGQERITAYLKDKLKPAAISQVKVDTRPYFGPEPRPLSPTAFGVCSGFTFNTAVGDGQGYAMLAENENGEWKALWVFMMLSDIKGHEESGPETGVYGGHTLAWHDVHRERRQAIERDPHVLIIGGGQNGLNVAARFRQMNIPTLIIEKTMRVGDVWRQRYPMMTLHTTKSQHGMLYQPYPANWPIYTPRDKLADWLEQYAISQDLVVWTNSRALPTPTYDPATKRWTVVIDHAGEHVTLHPAHIVLAAGTLGAPQIPSIPDAELFEGSTIHSAAYPGGKDYVGKRTLVVGAGNSSADICQDLAFHKAAEVTMLQRSTTCVVAAKNIRRMLEHVYPYDVPTDVSDFKTQALPFLAMRAMASARADQMWADEAETHKGLREAGMKLNMGKDGSGQYPMVFERFGGYFLDVGVTDMIRSGQVKIKQGVEIARFTKNSAVFTDGSSLEIDAVVFATSYENIRDTMRGLFGDAVMDKTSAVWGVDEEGEINGCYRPTGYPHLWYAGGDFVTSRFYSKQLALEIKAIELGLMPS</sequence>